<keyword evidence="6" id="KW-1185">Reference proteome</keyword>
<proteinExistence type="inferred from homology"/>
<dbReference type="InterPro" id="IPR036291">
    <property type="entry name" value="NAD(P)-bd_dom_sf"/>
</dbReference>
<dbReference type="InterPro" id="IPR002347">
    <property type="entry name" value="SDR_fam"/>
</dbReference>
<dbReference type="Pfam" id="PF00106">
    <property type="entry name" value="adh_short"/>
    <property type="match status" value="1"/>
</dbReference>
<comment type="similarity">
    <text evidence="1 3">Belongs to the short-chain dehydrogenases/reductases (SDR) family.</text>
</comment>
<dbReference type="EMBL" id="CP102487">
    <property type="protein sequence ID" value="UUX58939.1"/>
    <property type="molecule type" value="Genomic_DNA"/>
</dbReference>
<dbReference type="Proteomes" id="UP001060018">
    <property type="component" value="Chromosome"/>
</dbReference>
<dbReference type="Proteomes" id="UP000320717">
    <property type="component" value="Chromosome"/>
</dbReference>
<organism evidence="5 7">
    <name type="scientific">Glutamicibacter halophytocola</name>
    <dbReference type="NCBI Taxonomy" id="1933880"/>
    <lineage>
        <taxon>Bacteria</taxon>
        <taxon>Bacillati</taxon>
        <taxon>Actinomycetota</taxon>
        <taxon>Actinomycetes</taxon>
        <taxon>Micrococcales</taxon>
        <taxon>Micrococcaceae</taxon>
        <taxon>Glutamicibacter</taxon>
    </lineage>
</organism>
<keyword evidence="2" id="KW-0560">Oxidoreductase</keyword>
<dbReference type="GO" id="GO:0016491">
    <property type="term" value="F:oxidoreductase activity"/>
    <property type="evidence" value="ECO:0007669"/>
    <property type="project" value="UniProtKB-KW"/>
</dbReference>
<evidence type="ECO:0000256" key="3">
    <source>
        <dbReference type="RuleBase" id="RU000363"/>
    </source>
</evidence>
<dbReference type="SUPFAM" id="SSF51735">
    <property type="entry name" value="NAD(P)-binding Rossmann-fold domains"/>
    <property type="match status" value="1"/>
</dbReference>
<evidence type="ECO:0000313" key="7">
    <source>
        <dbReference type="Proteomes" id="UP001060018"/>
    </source>
</evidence>
<evidence type="ECO:0000313" key="6">
    <source>
        <dbReference type="Proteomes" id="UP000320717"/>
    </source>
</evidence>
<dbReference type="InterPro" id="IPR051122">
    <property type="entry name" value="SDR_DHRS6-like"/>
</dbReference>
<protein>
    <submittedName>
        <fullName evidence="5">SDR family NAD(P)-dependent oxidoreductase</fullName>
    </submittedName>
</protein>
<dbReference type="PANTHER" id="PTHR43477">
    <property type="entry name" value="DIHYDROANTICAPSIN 7-DEHYDROGENASE"/>
    <property type="match status" value="1"/>
</dbReference>
<dbReference type="PRINTS" id="PR00080">
    <property type="entry name" value="SDRFAMILY"/>
</dbReference>
<dbReference type="FunFam" id="3.40.50.720:FF:000084">
    <property type="entry name" value="Short-chain dehydrogenase reductase"/>
    <property type="match status" value="1"/>
</dbReference>
<evidence type="ECO:0000313" key="5">
    <source>
        <dbReference type="EMBL" id="UUX58939.1"/>
    </source>
</evidence>
<dbReference type="CDD" id="cd05233">
    <property type="entry name" value="SDR_c"/>
    <property type="match status" value="1"/>
</dbReference>
<name>A0A5B8IM80_9MICC</name>
<dbReference type="PANTHER" id="PTHR43477:SF1">
    <property type="entry name" value="DIHYDROANTICAPSIN 7-DEHYDROGENASE"/>
    <property type="match status" value="1"/>
</dbReference>
<reference evidence="4 6" key="1">
    <citation type="submission" date="2019-07" db="EMBL/GenBank/DDBJ databases">
        <title>Complete Genome Sequence of drought tolerant Plant Growth-Promoting Rhizobacterium Glutamicibacter halophytocola DR408.</title>
        <authorList>
            <person name="Nishu S.D."/>
            <person name="Lee T.K."/>
        </authorList>
    </citation>
    <scope>NUCLEOTIDE SEQUENCE [LARGE SCALE GENOMIC DNA]</scope>
    <source>
        <strain evidence="4 6">DR408</strain>
    </source>
</reference>
<gene>
    <name evidence="4" type="ORF">FQA45_10985</name>
    <name evidence="5" type="ORF">NUH22_16855</name>
</gene>
<dbReference type="EMBL" id="CP042260">
    <property type="protein sequence ID" value="QDY66804.1"/>
    <property type="molecule type" value="Genomic_DNA"/>
</dbReference>
<evidence type="ECO:0000313" key="4">
    <source>
        <dbReference type="EMBL" id="QDY66804.1"/>
    </source>
</evidence>
<dbReference type="AlphaFoldDB" id="A0A5B8IM80"/>
<dbReference type="OrthoDB" id="7064009at2"/>
<dbReference type="RefSeq" id="WP_146277011.1">
    <property type="nucleotide sequence ID" value="NZ_CP042260.1"/>
</dbReference>
<dbReference type="PRINTS" id="PR00081">
    <property type="entry name" value="GDHRDH"/>
</dbReference>
<accession>A0A5B8IM80</accession>
<evidence type="ECO:0000256" key="2">
    <source>
        <dbReference type="ARBA" id="ARBA00023002"/>
    </source>
</evidence>
<reference evidence="5" key="2">
    <citation type="journal article" date="2022" name="Pest Manag. Sci.">
        <title>Glutamicibacter halophytocola-mediated host fitness of potato tuber moth on Solanaceae crops.</title>
        <authorList>
            <person name="Wang W."/>
            <person name="Xiao G."/>
            <person name="Du G."/>
            <person name="Chang L."/>
            <person name="Yang Y."/>
            <person name="Ye J."/>
            <person name="Chen B."/>
        </authorList>
    </citation>
    <scope>NUCLEOTIDE SEQUENCE</scope>
    <source>
        <strain evidence="5">S2</strain>
    </source>
</reference>
<dbReference type="Gene3D" id="3.40.50.720">
    <property type="entry name" value="NAD(P)-binding Rossmann-like Domain"/>
    <property type="match status" value="1"/>
</dbReference>
<evidence type="ECO:0000256" key="1">
    <source>
        <dbReference type="ARBA" id="ARBA00006484"/>
    </source>
</evidence>
<sequence length="258" mass="26522">MSAENTWQERIAAGRFTGKTIVVTGAGSGIGKATALRVAKEGGKVIAADISAGRLEELVAENPELDLVVVAGDITEQEIADRVVAAGEGRIDGLANVAGIMDKFEPIHEVEDATWERVFNVNVNSILKLTRGVLPLMLDAGHGAVVNVASEAGLRGSAAGVAYTASKHAVIGMTKNSAVMYAKKGIRFNAVAPGAVQTNIEAPMDSVFAQEAIGPLMSIIPGLATASQLAASITFLLSEDSTNINGVVVASDGGWSAI</sequence>